<dbReference type="Pfam" id="PF07691">
    <property type="entry name" value="PA14"/>
    <property type="match status" value="1"/>
</dbReference>
<proteinExistence type="predicted"/>
<protein>
    <recommendedName>
        <fullName evidence="1">PA14 domain-containing protein</fullName>
    </recommendedName>
</protein>
<dbReference type="SMART" id="SM00758">
    <property type="entry name" value="PA14"/>
    <property type="match status" value="1"/>
</dbReference>
<dbReference type="InterPro" id="IPR000917">
    <property type="entry name" value="Sulfatase_N"/>
</dbReference>
<dbReference type="PANTHER" id="PTHR43751">
    <property type="entry name" value="SULFATASE"/>
    <property type="match status" value="1"/>
</dbReference>
<dbReference type="PROSITE" id="PS51820">
    <property type="entry name" value="PA14"/>
    <property type="match status" value="1"/>
</dbReference>
<dbReference type="EMBL" id="BMXI01000002">
    <property type="protein sequence ID" value="GHC43804.1"/>
    <property type="molecule type" value="Genomic_DNA"/>
</dbReference>
<evidence type="ECO:0000313" key="3">
    <source>
        <dbReference type="Proteomes" id="UP000644507"/>
    </source>
</evidence>
<dbReference type="InterPro" id="IPR011658">
    <property type="entry name" value="PA14_dom"/>
</dbReference>
<keyword evidence="3" id="KW-1185">Reference proteome</keyword>
<dbReference type="Pfam" id="PF00884">
    <property type="entry name" value="Sulfatase"/>
    <property type="match status" value="1"/>
</dbReference>
<dbReference type="InterPro" id="IPR037524">
    <property type="entry name" value="PA14/GLEYA"/>
</dbReference>
<evidence type="ECO:0000259" key="1">
    <source>
        <dbReference type="PROSITE" id="PS51820"/>
    </source>
</evidence>
<dbReference type="SUPFAM" id="SSF56988">
    <property type="entry name" value="Anthrax protective antigen"/>
    <property type="match status" value="1"/>
</dbReference>
<sequence length="1137" mass="121956">MRIFFLLFGLVSALQSAPNVIFILCDDLGYGDVYNLHQHTRDNGAGGGIAGDGLINGSEEAFIYTPHLDRMAAEGARLIQHYTSAPVCAPARGSILQGRDQGHANIRNNSFDKVIEDNHTLGTVMKEAGYYTACIGKWGVGGGTAPYAGHPNRRGFDYFYGYMKHGQGHEHYPGNGGTVLDQEEPVTSGLDHAYTTDLWTARSKKLIQEHHANDPETPFFLYLAYDAPHAKLQVPTQAYPAGMGASGGLSWPLNTNSGTNDSWIHPDYSSLSDSPARHATMVRRLDDCVGDLLQTLRDLGIDDETLVVFSSDNGTHNEAGGGGTVKHDPQNFDSYGILEGIKRDQWEGGIRMPTFAWWPGQIGDNDATTPAMDSTRPSAFWDWMPTFAEAAGLTPPAWSNGVSLLPELTGSGSQQDKGYLYFEYYNNGSTPNYADFPVHRQTRRNQMQAIFLDDSDGKRYKGIRYNVGDHEGDDFLIYDVSTDPSESTDLAASKIALQQRMKDEVLRVRVDGDYNRSYLTSEFAPPVTLPSIVNGLNYRAYEGSWPWVPETDYLTAVSRGESSGLDLSKRPRDAQFALEFTGYLLVPLEGEYTFEMTADAAVGTDASGAMLWIHDANVIADDFNRDGSARTGSMRLQAGLHPIRVAYKHETGARSLSLQYSGPGVPLQEIPAESFFIEGDAGPEPVARPDQAVTTESASVLIPVLFNDTDDGAPAELSISEIGEASLGTASISGNRILYDPVPGKFGVDQFTYTITDGENPVQSLVTVTIEGKGSVLSSDFNGHGSVDGSGQFTGIIWQTDGVSTPSSTLTLSADAEVQTDGASANVNRIAVDRNIDKQGPWSVDIGFTASQNLTLSDLTFDYEFISGAGNLQGNAHPGSGIVTVSLLDGSASTTLTTVTLPALGAETAANNSGTGIVADFPDYNLTTGSSYVLRFHVTSSVTLGNNFSFDNLSLNKSVATPSVFNFSASPQAIAGTGDVSLNWSTSSAGQLVLSDGSNELVSYRSGVNGQEILDSGSYTLTGVDRDTTFILRVASGEDGSGGCAVVLAKVVVGPELSPLSVEVCGIDSETGEPFIQVTGLESGEEYQLFRSSDLVTFEPAGSPMSADEAGSLVFSDSLPLEVSVHPRLFYQVRRRD</sequence>
<evidence type="ECO:0000313" key="2">
    <source>
        <dbReference type="EMBL" id="GHC43804.1"/>
    </source>
</evidence>
<dbReference type="RefSeq" id="WP_189567267.1">
    <property type="nucleotide sequence ID" value="NZ_BMXI01000002.1"/>
</dbReference>
<dbReference type="Gene3D" id="2.60.40.2810">
    <property type="match status" value="1"/>
</dbReference>
<name>A0A918WG35_9BACT</name>
<dbReference type="PANTHER" id="PTHR43751:SF3">
    <property type="entry name" value="SULFATASE N-TERMINAL DOMAIN-CONTAINING PROTEIN"/>
    <property type="match status" value="1"/>
</dbReference>
<dbReference type="AlphaFoldDB" id="A0A918WG35"/>
<comment type="caution">
    <text evidence="2">The sequence shown here is derived from an EMBL/GenBank/DDBJ whole genome shotgun (WGS) entry which is preliminary data.</text>
</comment>
<reference evidence="2" key="1">
    <citation type="journal article" date="2014" name="Int. J. Syst. Evol. Microbiol.">
        <title>Complete genome sequence of Corynebacterium casei LMG S-19264T (=DSM 44701T), isolated from a smear-ripened cheese.</title>
        <authorList>
            <consortium name="US DOE Joint Genome Institute (JGI-PGF)"/>
            <person name="Walter F."/>
            <person name="Albersmeier A."/>
            <person name="Kalinowski J."/>
            <person name="Ruckert C."/>
        </authorList>
    </citation>
    <scope>NUCLEOTIDE SEQUENCE</scope>
    <source>
        <strain evidence="2">KCTC 12988</strain>
    </source>
</reference>
<feature type="domain" description="PA14" evidence="1">
    <location>
        <begin position="531"/>
        <end position="674"/>
    </location>
</feature>
<dbReference type="InterPro" id="IPR017850">
    <property type="entry name" value="Alkaline_phosphatase_core_sf"/>
</dbReference>
<accession>A0A918WG35</accession>
<organism evidence="2 3">
    <name type="scientific">Roseibacillus persicicus</name>
    <dbReference type="NCBI Taxonomy" id="454148"/>
    <lineage>
        <taxon>Bacteria</taxon>
        <taxon>Pseudomonadati</taxon>
        <taxon>Verrucomicrobiota</taxon>
        <taxon>Verrucomicrobiia</taxon>
        <taxon>Verrucomicrobiales</taxon>
        <taxon>Verrucomicrobiaceae</taxon>
        <taxon>Roseibacillus</taxon>
    </lineage>
</organism>
<dbReference type="Gene3D" id="2.60.120.380">
    <property type="match status" value="1"/>
</dbReference>
<dbReference type="Proteomes" id="UP000644507">
    <property type="component" value="Unassembled WGS sequence"/>
</dbReference>
<dbReference type="Pfam" id="PF17963">
    <property type="entry name" value="Big_9"/>
    <property type="match status" value="1"/>
</dbReference>
<reference evidence="2" key="2">
    <citation type="submission" date="2020-09" db="EMBL/GenBank/DDBJ databases">
        <authorList>
            <person name="Sun Q."/>
            <person name="Kim S."/>
        </authorList>
    </citation>
    <scope>NUCLEOTIDE SEQUENCE</scope>
    <source>
        <strain evidence="2">KCTC 12988</strain>
    </source>
</reference>
<dbReference type="SUPFAM" id="SSF53649">
    <property type="entry name" value="Alkaline phosphatase-like"/>
    <property type="match status" value="1"/>
</dbReference>
<gene>
    <name evidence="2" type="ORF">GCM10007100_06230</name>
</gene>
<dbReference type="Gene3D" id="3.40.720.10">
    <property type="entry name" value="Alkaline Phosphatase, subunit A"/>
    <property type="match status" value="1"/>
</dbReference>
<dbReference type="InterPro" id="IPR052701">
    <property type="entry name" value="GAG_Ulvan_Degrading_Sulfatases"/>
</dbReference>